<feature type="region of interest" description="Disordered" evidence="2">
    <location>
        <begin position="95"/>
        <end position="116"/>
    </location>
</feature>
<comment type="similarity">
    <text evidence="1">Belongs to the fantastic four family.</text>
</comment>
<dbReference type="Proteomes" id="UP000236161">
    <property type="component" value="Unassembled WGS sequence"/>
</dbReference>
<evidence type="ECO:0000313" key="4">
    <source>
        <dbReference type="EMBL" id="PKA56227.1"/>
    </source>
</evidence>
<dbReference type="STRING" id="1088818.A0A2I0AL07"/>
<protein>
    <submittedName>
        <fullName evidence="4">Protein fantastic four 3</fullName>
    </submittedName>
</protein>
<dbReference type="EMBL" id="KZ451974">
    <property type="protein sequence ID" value="PKA56227.1"/>
    <property type="molecule type" value="Genomic_DNA"/>
</dbReference>
<feature type="compositionally biased region" description="Basic and acidic residues" evidence="2">
    <location>
        <begin position="97"/>
        <end position="114"/>
    </location>
</feature>
<evidence type="ECO:0000313" key="5">
    <source>
        <dbReference type="Proteomes" id="UP000236161"/>
    </source>
</evidence>
<proteinExistence type="inferred from homology"/>
<feature type="domain" description="FAF" evidence="3">
    <location>
        <begin position="116"/>
        <end position="163"/>
    </location>
</feature>
<dbReference type="InterPro" id="IPR046431">
    <property type="entry name" value="FAF_dom"/>
</dbReference>
<dbReference type="OrthoDB" id="1916983at2759"/>
<evidence type="ECO:0000256" key="1">
    <source>
        <dbReference type="ARBA" id="ARBA00008690"/>
    </source>
</evidence>
<sequence length="191" mass="21481">MPSVSPSLDREGLRASLETWQANPALISSQINRWDCRSSVLKYPYSAFKINGESGHGWAPAFSDPYSVSPPTSLELCTETLGCENGALCSDYEMEGDTDRNEISQRRPPDRKEAVFPPPLMTLRGAGRLQLRRMREEGRFLLIPFKPLILEAERYGGRLVLRFFPREDEGGKQGRTKMSAAAMLDCDLFSF</sequence>
<evidence type="ECO:0000259" key="3">
    <source>
        <dbReference type="Pfam" id="PF11250"/>
    </source>
</evidence>
<dbReference type="PANTHER" id="PTHR33155:SF8">
    <property type="entry name" value="PROTEIN FANTASTIC FOUR 1"/>
    <property type="match status" value="1"/>
</dbReference>
<reference evidence="4 5" key="1">
    <citation type="journal article" date="2017" name="Nature">
        <title>The Apostasia genome and the evolution of orchids.</title>
        <authorList>
            <person name="Zhang G.Q."/>
            <person name="Liu K.W."/>
            <person name="Li Z."/>
            <person name="Lohaus R."/>
            <person name="Hsiao Y.Y."/>
            <person name="Niu S.C."/>
            <person name="Wang J.Y."/>
            <person name="Lin Y.C."/>
            <person name="Xu Q."/>
            <person name="Chen L.J."/>
            <person name="Yoshida K."/>
            <person name="Fujiwara S."/>
            <person name="Wang Z.W."/>
            <person name="Zhang Y.Q."/>
            <person name="Mitsuda N."/>
            <person name="Wang M."/>
            <person name="Liu G.H."/>
            <person name="Pecoraro L."/>
            <person name="Huang H.X."/>
            <person name="Xiao X.J."/>
            <person name="Lin M."/>
            <person name="Wu X.Y."/>
            <person name="Wu W.L."/>
            <person name="Chen Y.Y."/>
            <person name="Chang S.B."/>
            <person name="Sakamoto S."/>
            <person name="Ohme-Takagi M."/>
            <person name="Yagi M."/>
            <person name="Zeng S.J."/>
            <person name="Shen C.Y."/>
            <person name="Yeh C.M."/>
            <person name="Luo Y.B."/>
            <person name="Tsai W.C."/>
            <person name="Van de Peer Y."/>
            <person name="Liu Z.J."/>
        </authorList>
    </citation>
    <scope>NUCLEOTIDE SEQUENCE [LARGE SCALE GENOMIC DNA]</scope>
    <source>
        <strain evidence="5">cv. Shenzhen</strain>
        <tissue evidence="4">Stem</tissue>
    </source>
</reference>
<keyword evidence="5" id="KW-1185">Reference proteome</keyword>
<accession>A0A2I0AL07</accession>
<dbReference type="PANTHER" id="PTHR33155">
    <property type="entry name" value="FANTASTIC FOUR-LIKE PROTEIN (DUF3049)"/>
    <property type="match status" value="1"/>
</dbReference>
<dbReference type="InterPro" id="IPR021410">
    <property type="entry name" value="FAF"/>
</dbReference>
<organism evidence="4 5">
    <name type="scientific">Apostasia shenzhenica</name>
    <dbReference type="NCBI Taxonomy" id="1088818"/>
    <lineage>
        <taxon>Eukaryota</taxon>
        <taxon>Viridiplantae</taxon>
        <taxon>Streptophyta</taxon>
        <taxon>Embryophyta</taxon>
        <taxon>Tracheophyta</taxon>
        <taxon>Spermatophyta</taxon>
        <taxon>Magnoliopsida</taxon>
        <taxon>Liliopsida</taxon>
        <taxon>Asparagales</taxon>
        <taxon>Orchidaceae</taxon>
        <taxon>Apostasioideae</taxon>
        <taxon>Apostasia</taxon>
    </lineage>
</organism>
<name>A0A2I0AL07_9ASPA</name>
<dbReference type="AlphaFoldDB" id="A0A2I0AL07"/>
<gene>
    <name evidence="4" type="primary">FAF3</name>
    <name evidence="4" type="ORF">AXF42_Ash011156</name>
</gene>
<dbReference type="Pfam" id="PF11250">
    <property type="entry name" value="FAF"/>
    <property type="match status" value="1"/>
</dbReference>
<evidence type="ECO:0000256" key="2">
    <source>
        <dbReference type="SAM" id="MobiDB-lite"/>
    </source>
</evidence>